<comment type="caution">
    <text evidence="3">The sequence shown here is derived from an EMBL/GenBank/DDBJ whole genome shotgun (WGS) entry which is preliminary data.</text>
</comment>
<organism evidence="3 4">
    <name type="scientific">Streptomyces cavernicola</name>
    <dbReference type="NCBI Taxonomy" id="3043613"/>
    <lineage>
        <taxon>Bacteria</taxon>
        <taxon>Bacillati</taxon>
        <taxon>Actinomycetota</taxon>
        <taxon>Actinomycetes</taxon>
        <taxon>Kitasatosporales</taxon>
        <taxon>Streptomycetaceae</taxon>
        <taxon>Streptomyces</taxon>
    </lineage>
</organism>
<feature type="region of interest" description="Disordered" evidence="2">
    <location>
        <begin position="420"/>
        <end position="446"/>
    </location>
</feature>
<dbReference type="Gene3D" id="1.10.530.10">
    <property type="match status" value="1"/>
</dbReference>
<evidence type="ECO:0000256" key="2">
    <source>
        <dbReference type="SAM" id="MobiDB-lite"/>
    </source>
</evidence>
<accession>A0ABT6S2X6</accession>
<name>A0ABT6S2X6_9ACTN</name>
<reference evidence="3 4" key="1">
    <citation type="submission" date="2023-05" db="EMBL/GenBank/DDBJ databases">
        <title>Draft genome sequence of Streptomyces sp. B-S-A6 isolated from a cave soil in Thailand.</title>
        <authorList>
            <person name="Chamroensaksri N."/>
            <person name="Muangham S."/>
        </authorList>
    </citation>
    <scope>NUCLEOTIDE SEQUENCE [LARGE SCALE GENOMIC DNA]</scope>
    <source>
        <strain evidence="3 4">B-S-A6</strain>
    </source>
</reference>
<gene>
    <name evidence="3" type="ORF">QIS96_01110</name>
</gene>
<evidence type="ECO:0000256" key="1">
    <source>
        <dbReference type="SAM" id="Coils"/>
    </source>
</evidence>
<keyword evidence="4" id="KW-1185">Reference proteome</keyword>
<dbReference type="Proteomes" id="UP001223978">
    <property type="component" value="Unassembled WGS sequence"/>
</dbReference>
<proteinExistence type="predicted"/>
<sequence length="446" mass="50007">MAYREEVEFLELSSPPLIEQTANEYQRLRRLMSSCDEDFRKAGRVEWESEHRERYTKRLREATDLAEHLSAAFKRVGDALDAYGKAVETARGHYESGQTTESRLSEVISREAEAVTQTAKAAEPLRQWEDVRGTTGFFDWVAEIGVDVDAIREEAEHYYNATKGHFGDAKRVEAEAREECLHEVRAAYRSLPDFRGGGFADATQLLGGVDALRRETRDAADDPYAQLRGTGAKVDTIPKVGPDVVVSPALMRINEKTAGKDAEGNYIWVYSNDDDDRREYISKNKELLTAAAADSGLPPEMVAGIAWKEVEGQPSWTDEVLPVIRDVVPGTTDPDLTSMGPMSVQVRRAAEVLGYDPQNLTDLQREQVVDAVKDPAKNIYIASEYLAQLKAESEFANVPPEQMTPEQMQELAARYNGGPYYENEQAQNYGRDFDSHREEAKRALGR</sequence>
<dbReference type="RefSeq" id="WP_282540393.1">
    <property type="nucleotide sequence ID" value="NZ_JASCIQ010000001.1"/>
</dbReference>
<evidence type="ECO:0000313" key="3">
    <source>
        <dbReference type="EMBL" id="MDI3402437.1"/>
    </source>
</evidence>
<evidence type="ECO:0000313" key="4">
    <source>
        <dbReference type="Proteomes" id="UP001223978"/>
    </source>
</evidence>
<evidence type="ECO:0008006" key="5">
    <source>
        <dbReference type="Google" id="ProtNLM"/>
    </source>
</evidence>
<protein>
    <recommendedName>
        <fullName evidence="5">WXG100 family type VII secretion target</fullName>
    </recommendedName>
</protein>
<dbReference type="InterPro" id="IPR023346">
    <property type="entry name" value="Lysozyme-like_dom_sf"/>
</dbReference>
<feature type="coiled-coil region" evidence="1">
    <location>
        <begin position="18"/>
        <end position="72"/>
    </location>
</feature>
<dbReference type="EMBL" id="JASCIQ010000001">
    <property type="protein sequence ID" value="MDI3402437.1"/>
    <property type="molecule type" value="Genomic_DNA"/>
</dbReference>
<keyword evidence="1" id="KW-0175">Coiled coil</keyword>
<dbReference type="SUPFAM" id="SSF53955">
    <property type="entry name" value="Lysozyme-like"/>
    <property type="match status" value="1"/>
</dbReference>
<feature type="compositionally biased region" description="Basic and acidic residues" evidence="2">
    <location>
        <begin position="431"/>
        <end position="446"/>
    </location>
</feature>